<dbReference type="Proteomes" id="UP000595253">
    <property type="component" value="Chromosome"/>
</dbReference>
<dbReference type="InterPro" id="IPR052341">
    <property type="entry name" value="LOG_family_nucleotidases"/>
</dbReference>
<dbReference type="PANTHER" id="PTHR43393:SF3">
    <property type="entry name" value="LYSINE DECARBOXYLASE-LIKE PROTEIN"/>
    <property type="match status" value="1"/>
</dbReference>
<reference evidence="1 2" key="1">
    <citation type="submission" date="2020-12" db="EMBL/GenBank/DDBJ databases">
        <title>Complete genome sequence of lactococcus lactis subsp. cremoris strain EPSC and strain G3-2.</title>
        <authorList>
            <person name="Kita K."/>
            <person name="Ishikawa S."/>
        </authorList>
    </citation>
    <scope>NUCLEOTIDE SEQUENCE [LARGE SCALE GENOMIC DNA]</scope>
    <source>
        <strain evidence="1 2">EPSC</strain>
    </source>
</reference>
<protein>
    <recommendedName>
        <fullName evidence="3">Lysine decarboxylase family protein</fullName>
    </recommendedName>
</protein>
<dbReference type="PANTHER" id="PTHR43393">
    <property type="entry name" value="CYTOKININ RIBOSIDE 5'-MONOPHOSPHATE PHOSPHORIBOHYDROLASE"/>
    <property type="match status" value="1"/>
</dbReference>
<dbReference type="AlphaFoldDB" id="A0AAD1JZL5"/>
<dbReference type="Pfam" id="PF03641">
    <property type="entry name" value="Lysine_decarbox"/>
    <property type="match status" value="1"/>
</dbReference>
<accession>A0AAD1JZL5</accession>
<proteinExistence type="predicted"/>
<dbReference type="InterPro" id="IPR031100">
    <property type="entry name" value="LOG_fam"/>
</dbReference>
<sequence length="148" mass="16618">MGAQKKVAWVWVSDSVIQNKGQVIAVYPAGVLPLEPPRQNASKLYLTNDMAERKRKLIDLGEAFVILAKGFGTLEESFQLLTEMSINQTRVRPVIFVGQKFYQPLFDLLRLQLKEGMISKEVIDAISLVDSAEETIELLGDLKLEQVV</sequence>
<name>A0AAD1JZL5_LACLC</name>
<evidence type="ECO:0000313" key="1">
    <source>
        <dbReference type="EMBL" id="BCO06018.1"/>
    </source>
</evidence>
<dbReference type="EMBL" id="AP024222">
    <property type="protein sequence ID" value="BCO06018.1"/>
    <property type="molecule type" value="Genomic_DNA"/>
</dbReference>
<evidence type="ECO:0008006" key="3">
    <source>
        <dbReference type="Google" id="ProtNLM"/>
    </source>
</evidence>
<dbReference type="GO" id="GO:0005829">
    <property type="term" value="C:cytosol"/>
    <property type="evidence" value="ECO:0007669"/>
    <property type="project" value="TreeGrafter"/>
</dbReference>
<gene>
    <name evidence="1" type="ORF">LLC_12580</name>
</gene>
<dbReference type="Gene3D" id="3.40.50.450">
    <property type="match status" value="1"/>
</dbReference>
<evidence type="ECO:0000313" key="2">
    <source>
        <dbReference type="Proteomes" id="UP000595253"/>
    </source>
</evidence>
<dbReference type="SUPFAM" id="SSF102405">
    <property type="entry name" value="MCP/YpsA-like"/>
    <property type="match status" value="1"/>
</dbReference>
<organism evidence="1 2">
    <name type="scientific">Lactococcus lactis subsp. cremoris</name>
    <name type="common">Streptococcus cremoris</name>
    <dbReference type="NCBI Taxonomy" id="1359"/>
    <lineage>
        <taxon>Bacteria</taxon>
        <taxon>Bacillati</taxon>
        <taxon>Bacillota</taxon>
        <taxon>Bacilli</taxon>
        <taxon>Lactobacillales</taxon>
        <taxon>Streptococcaceae</taxon>
        <taxon>Lactococcus</taxon>
    </lineage>
</organism>